<evidence type="ECO:0000313" key="1">
    <source>
        <dbReference type="EMBL" id="KRP45306.1"/>
    </source>
</evidence>
<sequence>MRPILSTLTTRKVFQHLLRALAVLAVLGLGVVKNPTHAQPQCQLQLNETTIDLGSFSRDQPTQIPGVSLLSLGKRTINLTASCGTDTVIALSFRASQGSEVGYRFAKNGVFTLKIIDAQLDGKPVRLRTLDTTTPTSNQPLLRPGDKLAPYSGPVLASGEHLSLQIEIETMIDREGTRVNADEELEGMGRFEVHAIQPD</sequence>
<dbReference type="PATRIC" id="fig|75588.4.peg.4985"/>
<evidence type="ECO:0000313" key="2">
    <source>
        <dbReference type="Proteomes" id="UP000051446"/>
    </source>
</evidence>
<dbReference type="EMBL" id="JYLH01000007">
    <property type="protein sequence ID" value="KRP45306.1"/>
    <property type="molecule type" value="Genomic_DNA"/>
</dbReference>
<protein>
    <submittedName>
        <fullName evidence="1">Uncharacterized protein</fullName>
    </submittedName>
</protein>
<dbReference type="RefSeq" id="WP_057012531.1">
    <property type="nucleotide sequence ID" value="NZ_JYLH01000007.1"/>
</dbReference>
<accession>A0A0R2YA54</accession>
<reference evidence="1 2" key="1">
    <citation type="submission" date="2015-02" db="EMBL/GenBank/DDBJ databases">
        <title>Pseudomonas helleri sp. nov. and Pseudomonas weihenstephanensis sp. nov., isolated from raw cows milk.</title>
        <authorList>
            <person name="von Neubeck M."/>
            <person name="Huptas C."/>
            <person name="Wenning M."/>
            <person name="Scherer S."/>
        </authorList>
    </citation>
    <scope>NUCLEOTIDE SEQUENCE [LARGE SCALE GENOMIC DNA]</scope>
    <source>
        <strain evidence="1 2">DSM 17149</strain>
    </source>
</reference>
<name>A0A0R2YA54_9PSED</name>
<dbReference type="AlphaFoldDB" id="A0A0R2YA54"/>
<proteinExistence type="predicted"/>
<dbReference type="Proteomes" id="UP000051446">
    <property type="component" value="Unassembled WGS sequence"/>
</dbReference>
<gene>
    <name evidence="1" type="ORF">TU73_12875</name>
</gene>
<organism evidence="1 2">
    <name type="scientific">Pseudomonas libanensis</name>
    <dbReference type="NCBI Taxonomy" id="75588"/>
    <lineage>
        <taxon>Bacteria</taxon>
        <taxon>Pseudomonadati</taxon>
        <taxon>Pseudomonadota</taxon>
        <taxon>Gammaproteobacteria</taxon>
        <taxon>Pseudomonadales</taxon>
        <taxon>Pseudomonadaceae</taxon>
        <taxon>Pseudomonas</taxon>
    </lineage>
</organism>
<comment type="caution">
    <text evidence="1">The sequence shown here is derived from an EMBL/GenBank/DDBJ whole genome shotgun (WGS) entry which is preliminary data.</text>
</comment>